<dbReference type="AlphaFoldDB" id="A0A2A5T3E5"/>
<gene>
    <name evidence="1" type="ORF">BTN49_1624</name>
</gene>
<protein>
    <submittedName>
        <fullName evidence="1">Uncharacterized protein</fullName>
    </submittedName>
</protein>
<accession>A0A2A5T3E5</accession>
<evidence type="ECO:0000313" key="2">
    <source>
        <dbReference type="Proteomes" id="UP000219020"/>
    </source>
</evidence>
<evidence type="ECO:0000313" key="1">
    <source>
        <dbReference type="EMBL" id="PCS22672.1"/>
    </source>
</evidence>
<dbReference type="EMBL" id="NBYY01000015">
    <property type="protein sequence ID" value="PCS22672.1"/>
    <property type="molecule type" value="Genomic_DNA"/>
</dbReference>
<reference evidence="2" key="1">
    <citation type="submission" date="2017-04" db="EMBL/GenBank/DDBJ databases">
        <title>Genome evolution of the luminous symbionts of deep sea anglerfish.</title>
        <authorList>
            <person name="Hendry T.A."/>
        </authorList>
    </citation>
    <scope>NUCLEOTIDE SEQUENCE [LARGE SCALE GENOMIC DNA]</scope>
</reference>
<keyword evidence="2" id="KW-1185">Reference proteome</keyword>
<name>A0A2A5T3E5_9GAMM</name>
<dbReference type="Proteomes" id="UP000219020">
    <property type="component" value="Unassembled WGS sequence"/>
</dbReference>
<proteinExistence type="predicted"/>
<organism evidence="1 2">
    <name type="scientific">Candidatus Enterovibrio escicola</name>
    <dbReference type="NCBI Taxonomy" id="1927127"/>
    <lineage>
        <taxon>Bacteria</taxon>
        <taxon>Pseudomonadati</taxon>
        <taxon>Pseudomonadota</taxon>
        <taxon>Gammaproteobacteria</taxon>
        <taxon>Vibrionales</taxon>
        <taxon>Vibrionaceae</taxon>
        <taxon>Enterovibrio</taxon>
    </lineage>
</organism>
<sequence>MDACDSFNQITQTRGCAHSTHSREIERHALNNLHGIYCQRIASKQAK</sequence>
<comment type="caution">
    <text evidence="1">The sequence shown here is derived from an EMBL/GenBank/DDBJ whole genome shotgun (WGS) entry which is preliminary data.</text>
</comment>